<keyword evidence="2" id="KW-1003">Cell membrane</keyword>
<evidence type="ECO:0000313" key="7">
    <source>
        <dbReference type="EMBL" id="TDR51248.1"/>
    </source>
</evidence>
<dbReference type="RefSeq" id="WP_133637153.1">
    <property type="nucleotide sequence ID" value="NZ_SNZJ01000018.1"/>
</dbReference>
<dbReference type="AlphaFoldDB" id="A0A4R6ZGF2"/>
<feature type="transmembrane region" description="Helical" evidence="6">
    <location>
        <begin position="82"/>
        <end position="99"/>
    </location>
</feature>
<evidence type="ECO:0000256" key="6">
    <source>
        <dbReference type="SAM" id="Phobius"/>
    </source>
</evidence>
<organism evidence="7 8">
    <name type="scientific">Halomonas ventosae</name>
    <dbReference type="NCBI Taxonomy" id="229007"/>
    <lineage>
        <taxon>Bacteria</taxon>
        <taxon>Pseudomonadati</taxon>
        <taxon>Pseudomonadota</taxon>
        <taxon>Gammaproteobacteria</taxon>
        <taxon>Oceanospirillales</taxon>
        <taxon>Halomonadaceae</taxon>
        <taxon>Halomonas</taxon>
    </lineage>
</organism>
<evidence type="ECO:0000256" key="2">
    <source>
        <dbReference type="ARBA" id="ARBA00022475"/>
    </source>
</evidence>
<protein>
    <submittedName>
        <fullName evidence="7">ATP synthase protein I</fullName>
    </submittedName>
</protein>
<comment type="subcellular location">
    <subcellularLocation>
        <location evidence="1">Cell membrane</location>
        <topology evidence="1">Multi-pass membrane protein</topology>
    </subcellularLocation>
</comment>
<evidence type="ECO:0000256" key="1">
    <source>
        <dbReference type="ARBA" id="ARBA00004651"/>
    </source>
</evidence>
<reference evidence="7 8" key="1">
    <citation type="submission" date="2019-03" db="EMBL/GenBank/DDBJ databases">
        <title>Genomic Encyclopedia of Type Strains, Phase III (KMG-III): the genomes of soil and plant-associated and newly described type strains.</title>
        <authorList>
            <person name="Whitman W."/>
        </authorList>
    </citation>
    <scope>NUCLEOTIDE SEQUENCE [LARGE SCALE GENOMIC DNA]</scope>
    <source>
        <strain evidence="7 8">CECT 5797</strain>
    </source>
</reference>
<keyword evidence="4 6" id="KW-1133">Transmembrane helix</keyword>
<dbReference type="GO" id="GO:0005886">
    <property type="term" value="C:plasma membrane"/>
    <property type="evidence" value="ECO:0007669"/>
    <property type="project" value="UniProtKB-SubCell"/>
</dbReference>
<dbReference type="Pfam" id="PF03899">
    <property type="entry name" value="ATP-synt_I"/>
    <property type="match status" value="1"/>
</dbReference>
<keyword evidence="3 6" id="KW-0812">Transmembrane</keyword>
<evidence type="ECO:0000256" key="4">
    <source>
        <dbReference type="ARBA" id="ARBA00022989"/>
    </source>
</evidence>
<name>A0A4R6ZGF2_9GAMM</name>
<comment type="caution">
    <text evidence="7">The sequence shown here is derived from an EMBL/GenBank/DDBJ whole genome shotgun (WGS) entry which is preliminary data.</text>
</comment>
<dbReference type="OrthoDB" id="5702716at2"/>
<dbReference type="Proteomes" id="UP000295212">
    <property type="component" value="Unassembled WGS sequence"/>
</dbReference>
<proteinExistence type="predicted"/>
<keyword evidence="5 6" id="KW-0472">Membrane</keyword>
<dbReference type="InterPro" id="IPR005598">
    <property type="entry name" value="ATP_synth_I"/>
</dbReference>
<feature type="transmembrane region" description="Helical" evidence="6">
    <location>
        <begin position="40"/>
        <end position="61"/>
    </location>
</feature>
<evidence type="ECO:0000256" key="5">
    <source>
        <dbReference type="ARBA" id="ARBA00023136"/>
    </source>
</evidence>
<sequence length="127" mass="13729">MASHPAARRRPNYRRLLQAQGGVVVAMALLGLVAGGQEAALSAVTGGLVCLLPNLYFVWRLGVLGGGRQARRFVSSFYRAEAGKLGLTVALFALVFASVPPSNLAFFFGAYVAVHFMHWLAPWLLRE</sequence>
<feature type="transmembrane region" description="Helical" evidence="6">
    <location>
        <begin position="105"/>
        <end position="125"/>
    </location>
</feature>
<dbReference type="EMBL" id="SNZJ01000018">
    <property type="protein sequence ID" value="TDR51248.1"/>
    <property type="molecule type" value="Genomic_DNA"/>
</dbReference>
<accession>A0A4R6ZGF2</accession>
<gene>
    <name evidence="7" type="ORF">DFP85_11829</name>
</gene>
<feature type="transmembrane region" description="Helical" evidence="6">
    <location>
        <begin position="16"/>
        <end position="34"/>
    </location>
</feature>
<evidence type="ECO:0000256" key="3">
    <source>
        <dbReference type="ARBA" id="ARBA00022692"/>
    </source>
</evidence>
<evidence type="ECO:0000313" key="8">
    <source>
        <dbReference type="Proteomes" id="UP000295212"/>
    </source>
</evidence>